<dbReference type="InterPro" id="IPR042237">
    <property type="entry name" value="PTRHD1"/>
</dbReference>
<dbReference type="WBParaSite" id="ECPE_0001607001-mRNA-1">
    <property type="protein sequence ID" value="ECPE_0001607001-mRNA-1"/>
    <property type="gene ID" value="ECPE_0001607001"/>
</dbReference>
<sequence>LHLIMSTLVQYIVIRRDLISMLNWPLGAVVAQGCHAATAAMHTFRDRTETVTYLEQLDRMHKVILGISDEIELKSLASKLSSAQVEHFMWIEQPENLATALATRPYPKTEVQSFFKGLKLLS</sequence>
<evidence type="ECO:0000313" key="4">
    <source>
        <dbReference type="WBParaSite" id="ECPE_0001607001-mRNA-1"/>
    </source>
</evidence>
<evidence type="ECO:0000256" key="2">
    <source>
        <dbReference type="ARBA" id="ARBA00022801"/>
    </source>
</evidence>
<comment type="catalytic activity">
    <reaction evidence="3">
        <text>an N-acyl-L-alpha-aminoacyl-tRNA + H2O = an N-acyl-L-amino acid + a tRNA + H(+)</text>
        <dbReference type="Rhea" id="RHEA:54448"/>
        <dbReference type="Rhea" id="RHEA-COMP:10123"/>
        <dbReference type="Rhea" id="RHEA-COMP:13883"/>
        <dbReference type="ChEBI" id="CHEBI:15377"/>
        <dbReference type="ChEBI" id="CHEBI:15378"/>
        <dbReference type="ChEBI" id="CHEBI:59874"/>
        <dbReference type="ChEBI" id="CHEBI:78442"/>
        <dbReference type="ChEBI" id="CHEBI:138191"/>
        <dbReference type="EC" id="3.1.1.29"/>
    </reaction>
</comment>
<accession>A0A183B9Z5</accession>
<protein>
    <recommendedName>
        <fullName evidence="1">peptidyl-tRNA hydrolase</fullName>
        <ecNumber evidence="1">3.1.1.29</ecNumber>
    </recommendedName>
</protein>
<dbReference type="SUPFAM" id="SSF102462">
    <property type="entry name" value="Peptidyl-tRNA hydrolase II"/>
    <property type="match status" value="1"/>
</dbReference>
<dbReference type="Gene3D" id="3.40.1490.10">
    <property type="entry name" value="Bit1"/>
    <property type="match status" value="1"/>
</dbReference>
<dbReference type="InterPro" id="IPR023476">
    <property type="entry name" value="Pep_tRNA_hydro_II_dom_sf"/>
</dbReference>
<dbReference type="GO" id="GO:0004045">
    <property type="term" value="F:peptidyl-tRNA hydrolase activity"/>
    <property type="evidence" value="ECO:0007669"/>
    <property type="project" value="UniProtKB-EC"/>
</dbReference>
<dbReference type="InterPro" id="IPR002833">
    <property type="entry name" value="PTH2"/>
</dbReference>
<organism evidence="4">
    <name type="scientific">Echinostoma caproni</name>
    <dbReference type="NCBI Taxonomy" id="27848"/>
    <lineage>
        <taxon>Eukaryota</taxon>
        <taxon>Metazoa</taxon>
        <taxon>Spiralia</taxon>
        <taxon>Lophotrochozoa</taxon>
        <taxon>Platyhelminthes</taxon>
        <taxon>Trematoda</taxon>
        <taxon>Digenea</taxon>
        <taxon>Plagiorchiida</taxon>
        <taxon>Echinostomata</taxon>
        <taxon>Echinostomatoidea</taxon>
        <taxon>Echinostomatidae</taxon>
        <taxon>Echinostoma</taxon>
    </lineage>
</organism>
<dbReference type="CDD" id="cd02429">
    <property type="entry name" value="PTH2_like"/>
    <property type="match status" value="1"/>
</dbReference>
<evidence type="ECO:0000256" key="1">
    <source>
        <dbReference type="ARBA" id="ARBA00013260"/>
    </source>
</evidence>
<keyword evidence="2" id="KW-0378">Hydrolase</keyword>
<dbReference type="PANTHER" id="PTHR46194:SF1">
    <property type="entry name" value="PEPTIDYL-TRNA HYDROLASE PTRHD1-RELATED"/>
    <property type="match status" value="1"/>
</dbReference>
<dbReference type="PANTHER" id="PTHR46194">
    <property type="entry name" value="PEPTIDYL-TRNA HYDROLASE PTRHD1-RELATED"/>
    <property type="match status" value="1"/>
</dbReference>
<dbReference type="Pfam" id="PF01981">
    <property type="entry name" value="PTH2"/>
    <property type="match status" value="1"/>
</dbReference>
<evidence type="ECO:0000256" key="3">
    <source>
        <dbReference type="ARBA" id="ARBA00048707"/>
    </source>
</evidence>
<reference evidence="4" key="1">
    <citation type="submission" date="2016-06" db="UniProtKB">
        <authorList>
            <consortium name="WormBaseParasite"/>
        </authorList>
    </citation>
    <scope>IDENTIFICATION</scope>
</reference>
<proteinExistence type="predicted"/>
<dbReference type="AlphaFoldDB" id="A0A183B9Z5"/>
<dbReference type="EC" id="3.1.1.29" evidence="1"/>
<name>A0A183B9Z5_9TREM</name>